<dbReference type="STRING" id="915059.NH26_16900"/>
<feature type="compositionally biased region" description="Polar residues" evidence="1">
    <location>
        <begin position="25"/>
        <end position="34"/>
    </location>
</feature>
<evidence type="ECO:0000256" key="1">
    <source>
        <dbReference type="SAM" id="MobiDB-lite"/>
    </source>
</evidence>
<name>A0A1S1Z3N2_FLAPC</name>
<reference evidence="3 4" key="1">
    <citation type="journal article" date="2012" name="Int. J. Syst. Evol. Microbiol.">
        <title>Flammeovirga pacifica sp. nov., isolated from deep-sea sediment.</title>
        <authorList>
            <person name="Xu H."/>
            <person name="Fu Y."/>
            <person name="Yang N."/>
            <person name="Ding Z."/>
            <person name="Lai Q."/>
            <person name="Zeng R."/>
        </authorList>
    </citation>
    <scope>NUCLEOTIDE SEQUENCE [LARGE SCALE GENOMIC DNA]</scope>
    <source>
        <strain evidence="4">DSM 24597 / LMG 26175 / WPAGA1</strain>
    </source>
</reference>
<evidence type="ECO:0000313" key="3">
    <source>
        <dbReference type="EMBL" id="OHX67896.1"/>
    </source>
</evidence>
<keyword evidence="2" id="KW-1133">Transmembrane helix</keyword>
<keyword evidence="2" id="KW-0812">Transmembrane</keyword>
<feature type="transmembrane region" description="Helical" evidence="2">
    <location>
        <begin position="69"/>
        <end position="87"/>
    </location>
</feature>
<evidence type="ECO:0000313" key="4">
    <source>
        <dbReference type="Proteomes" id="UP000179797"/>
    </source>
</evidence>
<dbReference type="AlphaFoldDB" id="A0A1S1Z3N2"/>
<evidence type="ECO:0000256" key="2">
    <source>
        <dbReference type="SAM" id="Phobius"/>
    </source>
</evidence>
<comment type="caution">
    <text evidence="3">The sequence shown here is derived from an EMBL/GenBank/DDBJ whole genome shotgun (WGS) entry which is preliminary data.</text>
</comment>
<dbReference type="EMBL" id="JRYR02000001">
    <property type="protein sequence ID" value="OHX67896.1"/>
    <property type="molecule type" value="Genomic_DNA"/>
</dbReference>
<accession>A0A1S1Z3N2</accession>
<organism evidence="3 4">
    <name type="scientific">Flammeovirga pacifica</name>
    <dbReference type="NCBI Taxonomy" id="915059"/>
    <lineage>
        <taxon>Bacteria</taxon>
        <taxon>Pseudomonadati</taxon>
        <taxon>Bacteroidota</taxon>
        <taxon>Cytophagia</taxon>
        <taxon>Cytophagales</taxon>
        <taxon>Flammeovirgaceae</taxon>
        <taxon>Flammeovirga</taxon>
    </lineage>
</organism>
<protein>
    <submittedName>
        <fullName evidence="3">Uncharacterized protein</fullName>
    </submittedName>
</protein>
<keyword evidence="2" id="KW-0472">Membrane</keyword>
<feature type="region of interest" description="Disordered" evidence="1">
    <location>
        <begin position="15"/>
        <end position="36"/>
    </location>
</feature>
<sequence length="89" mass="10791">MGFMESATKVLQNNRRELKHASSPKFKSTNSNHAHYSLSKISKKKSKKEVDSYRKKIWRYRLFETIKRYFIYTVLIILLSWGAYFMFTW</sequence>
<gene>
    <name evidence="3" type="ORF">NH26_16900</name>
</gene>
<keyword evidence="4" id="KW-1185">Reference proteome</keyword>
<dbReference type="Proteomes" id="UP000179797">
    <property type="component" value="Unassembled WGS sequence"/>
</dbReference>
<proteinExistence type="predicted"/>